<keyword evidence="3" id="KW-0949">S-adenosyl-L-methionine</keyword>
<keyword evidence="6" id="KW-0411">Iron-sulfur</keyword>
<dbReference type="AlphaFoldDB" id="A0A645HC54"/>
<dbReference type="GO" id="GO:0051539">
    <property type="term" value="F:4 iron, 4 sulfur cluster binding"/>
    <property type="evidence" value="ECO:0007669"/>
    <property type="project" value="UniProtKB-KW"/>
</dbReference>
<evidence type="ECO:0000256" key="3">
    <source>
        <dbReference type="ARBA" id="ARBA00022691"/>
    </source>
</evidence>
<name>A0A645HC54_9ZZZZ</name>
<protein>
    <recommendedName>
        <fullName evidence="8">Radical SAM C-terminal extension domain-containing protein</fullName>
    </recommendedName>
</protein>
<evidence type="ECO:0000313" key="7">
    <source>
        <dbReference type="EMBL" id="MPN35952.1"/>
    </source>
</evidence>
<dbReference type="PANTHER" id="PTHR30352:SF5">
    <property type="entry name" value="PYRUVATE FORMATE-LYASE 1-ACTIVATING ENZYME"/>
    <property type="match status" value="1"/>
</dbReference>
<organism evidence="7">
    <name type="scientific">bioreactor metagenome</name>
    <dbReference type="NCBI Taxonomy" id="1076179"/>
    <lineage>
        <taxon>unclassified sequences</taxon>
        <taxon>metagenomes</taxon>
        <taxon>ecological metagenomes</taxon>
    </lineage>
</organism>
<dbReference type="InterPro" id="IPR034457">
    <property type="entry name" value="Organic_radical-activating"/>
</dbReference>
<evidence type="ECO:0000256" key="6">
    <source>
        <dbReference type="ARBA" id="ARBA00023014"/>
    </source>
</evidence>
<comment type="cofactor">
    <cofactor evidence="1">
        <name>[4Fe-4S] cluster</name>
        <dbReference type="ChEBI" id="CHEBI:49883"/>
    </cofactor>
</comment>
<evidence type="ECO:0000256" key="1">
    <source>
        <dbReference type="ARBA" id="ARBA00001966"/>
    </source>
</evidence>
<keyword evidence="2" id="KW-0004">4Fe-4S</keyword>
<keyword evidence="5" id="KW-0408">Iron</keyword>
<keyword evidence="4" id="KW-0479">Metal-binding</keyword>
<dbReference type="PANTHER" id="PTHR30352">
    <property type="entry name" value="PYRUVATE FORMATE-LYASE-ACTIVATING ENZYME"/>
    <property type="match status" value="1"/>
</dbReference>
<accession>A0A645HC54</accession>
<reference evidence="7" key="1">
    <citation type="submission" date="2019-08" db="EMBL/GenBank/DDBJ databases">
        <authorList>
            <person name="Kucharzyk K."/>
            <person name="Murdoch R.W."/>
            <person name="Higgins S."/>
            <person name="Loffler F."/>
        </authorList>
    </citation>
    <scope>NUCLEOTIDE SEQUENCE</scope>
</reference>
<evidence type="ECO:0000256" key="5">
    <source>
        <dbReference type="ARBA" id="ARBA00023004"/>
    </source>
</evidence>
<dbReference type="SUPFAM" id="SSF102114">
    <property type="entry name" value="Radical SAM enzymes"/>
    <property type="match status" value="1"/>
</dbReference>
<evidence type="ECO:0000256" key="4">
    <source>
        <dbReference type="ARBA" id="ARBA00022723"/>
    </source>
</evidence>
<dbReference type="EMBL" id="VSSQ01089837">
    <property type="protein sequence ID" value="MPN35952.1"/>
    <property type="molecule type" value="Genomic_DNA"/>
</dbReference>
<comment type="caution">
    <text evidence="7">The sequence shown here is derived from an EMBL/GenBank/DDBJ whole genome shotgun (WGS) entry which is preliminary data.</text>
</comment>
<sequence length="106" mass="11938">MYAALGGDLLTVQRSIELVARKKHVEVTALIVSGQNDGEEEMQQLSRWLAGVDKSIPLHINRSFPHWLRPDLVPPSVEKLTRLVNIARESLEFVYPGNFSLPFGRS</sequence>
<evidence type="ECO:0008006" key="8">
    <source>
        <dbReference type="Google" id="ProtNLM"/>
    </source>
</evidence>
<dbReference type="GO" id="GO:0046872">
    <property type="term" value="F:metal ion binding"/>
    <property type="evidence" value="ECO:0007669"/>
    <property type="project" value="UniProtKB-KW"/>
</dbReference>
<proteinExistence type="predicted"/>
<gene>
    <name evidence="7" type="ORF">SDC9_183457</name>
</gene>
<evidence type="ECO:0000256" key="2">
    <source>
        <dbReference type="ARBA" id="ARBA00022485"/>
    </source>
</evidence>
<dbReference type="InterPro" id="IPR058240">
    <property type="entry name" value="rSAM_sf"/>
</dbReference>